<sequence length="609" mass="71141">MSILSANKYKEKKPTDTVKIIKKILDNIGIELDEEIHLNSAEGFHSIHLRVKGANALNVNGKGTTYEYALASAYGEFMERLQNKALYNYKVDLCNESKTYLGFYNATDEKYLNIEEFVLSDENWIRKLFPQSNSKEDIINSLKELMFLTPDGYSCDLICIPFYNINSNKLSYVPTNIIEFCYCTNGMSAGNTLEEGLVQGLSEIIERYINKKIHREKIVPPTIPMDYLKKFPLPYKMIQEIEEIENYEVIIKDCSLGGKYPVVGLIIIDKNTQKYFCKFGCHPVFEIALERTLTELLQGKQLDNLFDMVNFSYINSKINSNENYESIFTNGAGFYPTEYFSDEFTYSFIDIKDNSKLDNKEMLEYLIKIITDQGFDVLVRDVSYLNFPSVNIIVPGMSEINELTKENINEVKISSNIRNELMNLNNIKDNDIEEIISYMKKKYFTNDDTVFNLLKIPLNDSFSYNNLRTDLFVACLYYKAKRYRESYYELNKYIKYIKKFKNIDTSALAYYKCCRDYIGGKAEQHDEKSVKSILIKFYPVDIVEKVIKDLKNPNEIFKYHDILNCYDCEECNLKSNCSYNIVKRIHKTLKEQQKIVNLNQLKIFDELFK</sequence>
<dbReference type="PANTHER" id="PTHR37809:SF1">
    <property type="entry name" value="RIBOSOMAL PROTEIN S12 METHYLTHIOTRANSFERASE ACCESSORY FACTOR YCAO"/>
    <property type="match status" value="1"/>
</dbReference>
<comment type="caution">
    <text evidence="2">The sequence shown here is derived from an EMBL/GenBank/DDBJ whole genome shotgun (WGS) entry which is preliminary data.</text>
</comment>
<name>A0A9W5Y940_9FIRM</name>
<proteinExistence type="predicted"/>
<dbReference type="PANTHER" id="PTHR37809">
    <property type="entry name" value="RIBOSOMAL PROTEIN S12 METHYLTHIOTRANSFERASE ACCESSORY FACTOR YCAO"/>
    <property type="match status" value="1"/>
</dbReference>
<dbReference type="RefSeq" id="WP_281811128.1">
    <property type="nucleotide sequence ID" value="NZ_BRLB01000001.1"/>
</dbReference>
<dbReference type="Pfam" id="PF02624">
    <property type="entry name" value="YcaO"/>
    <property type="match status" value="1"/>
</dbReference>
<accession>A0A9W5Y940</accession>
<dbReference type="Proteomes" id="UP001144256">
    <property type="component" value="Unassembled WGS sequence"/>
</dbReference>
<dbReference type="InterPro" id="IPR003776">
    <property type="entry name" value="YcaO-like_dom"/>
</dbReference>
<feature type="domain" description="YcaO" evidence="1">
    <location>
        <begin position="61"/>
        <end position="400"/>
    </location>
</feature>
<protein>
    <recommendedName>
        <fullName evidence="1">YcaO domain-containing protein</fullName>
    </recommendedName>
</protein>
<dbReference type="Gene3D" id="3.30.1330.230">
    <property type="match status" value="1"/>
</dbReference>
<dbReference type="NCBIfam" id="TIGR00702">
    <property type="entry name" value="YcaO-type kinase domain"/>
    <property type="match status" value="1"/>
</dbReference>
<reference evidence="2" key="1">
    <citation type="submission" date="2022-06" db="EMBL/GenBank/DDBJ databases">
        <title>Vallitalea longa sp. nov., an anaerobic bacterium isolated from marine sediment.</title>
        <authorList>
            <person name="Hirano S."/>
            <person name="Terahara T."/>
            <person name="Mori K."/>
            <person name="Hamada M."/>
            <person name="Matsumoto R."/>
            <person name="Kobayashi T."/>
        </authorList>
    </citation>
    <scope>NUCLEOTIDE SEQUENCE</scope>
    <source>
        <strain evidence="2">SH18-1</strain>
    </source>
</reference>
<evidence type="ECO:0000259" key="1">
    <source>
        <dbReference type="PROSITE" id="PS51664"/>
    </source>
</evidence>
<dbReference type="PROSITE" id="PS51664">
    <property type="entry name" value="YCAO"/>
    <property type="match status" value="1"/>
</dbReference>
<evidence type="ECO:0000313" key="2">
    <source>
        <dbReference type="EMBL" id="GKX27639.1"/>
    </source>
</evidence>
<dbReference type="AlphaFoldDB" id="A0A9W5Y940"/>
<keyword evidence="3" id="KW-1185">Reference proteome</keyword>
<gene>
    <name evidence="2" type="ORF">SH1V18_01190</name>
</gene>
<organism evidence="2 3">
    <name type="scientific">Vallitalea longa</name>
    <dbReference type="NCBI Taxonomy" id="2936439"/>
    <lineage>
        <taxon>Bacteria</taxon>
        <taxon>Bacillati</taxon>
        <taxon>Bacillota</taxon>
        <taxon>Clostridia</taxon>
        <taxon>Lachnospirales</taxon>
        <taxon>Vallitaleaceae</taxon>
        <taxon>Vallitalea</taxon>
    </lineage>
</organism>
<evidence type="ECO:0000313" key="3">
    <source>
        <dbReference type="Proteomes" id="UP001144256"/>
    </source>
</evidence>
<dbReference type="EMBL" id="BRLB01000001">
    <property type="protein sequence ID" value="GKX27639.1"/>
    <property type="molecule type" value="Genomic_DNA"/>
</dbReference>